<reference evidence="8 9" key="1">
    <citation type="submission" date="2009-11" db="EMBL/GenBank/DDBJ databases">
        <title>Annotation of Allomyces macrogynus ATCC 38327.</title>
        <authorList>
            <consortium name="The Broad Institute Genome Sequencing Platform"/>
            <person name="Russ C."/>
            <person name="Cuomo C."/>
            <person name="Burger G."/>
            <person name="Gray M.W."/>
            <person name="Holland P.W.H."/>
            <person name="King N."/>
            <person name="Lang F.B.F."/>
            <person name="Roger A.J."/>
            <person name="Ruiz-Trillo I."/>
            <person name="Young S.K."/>
            <person name="Zeng Q."/>
            <person name="Gargeya S."/>
            <person name="Fitzgerald M."/>
            <person name="Haas B."/>
            <person name="Abouelleil A."/>
            <person name="Alvarado L."/>
            <person name="Arachchi H.M."/>
            <person name="Berlin A."/>
            <person name="Chapman S.B."/>
            <person name="Gearin G."/>
            <person name="Goldberg J."/>
            <person name="Griggs A."/>
            <person name="Gujja S."/>
            <person name="Hansen M."/>
            <person name="Heiman D."/>
            <person name="Howarth C."/>
            <person name="Larimer J."/>
            <person name="Lui A."/>
            <person name="MacDonald P.J.P."/>
            <person name="McCowen C."/>
            <person name="Montmayeur A."/>
            <person name="Murphy C."/>
            <person name="Neiman D."/>
            <person name="Pearson M."/>
            <person name="Priest M."/>
            <person name="Roberts A."/>
            <person name="Saif S."/>
            <person name="Shea T."/>
            <person name="Sisk P."/>
            <person name="Stolte C."/>
            <person name="Sykes S."/>
            <person name="Wortman J."/>
            <person name="Nusbaum C."/>
            <person name="Birren B."/>
        </authorList>
    </citation>
    <scope>NUCLEOTIDE SEQUENCE [LARGE SCALE GENOMIC DNA]</scope>
    <source>
        <strain evidence="8 9">ATCC 38327</strain>
    </source>
</reference>
<dbReference type="AlphaFoldDB" id="A0A0L0S1Z3"/>
<evidence type="ECO:0000259" key="6">
    <source>
        <dbReference type="PROSITE" id="PS50127"/>
    </source>
</evidence>
<dbReference type="OrthoDB" id="9978460at2759"/>
<keyword evidence="9" id="KW-1185">Reference proteome</keyword>
<keyword evidence="3" id="KW-0547">Nucleotide-binding</keyword>
<dbReference type="InterPro" id="IPR050113">
    <property type="entry name" value="Ub_conjugating_enzyme"/>
</dbReference>
<keyword evidence="4" id="KW-0833">Ubl conjugation pathway</keyword>
<dbReference type="OMA" id="ADLHTWH"/>
<dbReference type="SUPFAM" id="SSF54495">
    <property type="entry name" value="UBC-like"/>
    <property type="match status" value="1"/>
</dbReference>
<proteinExistence type="predicted"/>
<gene>
    <name evidence="7" type="ORF">AMAG_00695</name>
    <name evidence="8" type="ORF">AMAG_02195</name>
</gene>
<dbReference type="SMART" id="SM00212">
    <property type="entry name" value="UBCc"/>
    <property type="match status" value="1"/>
</dbReference>
<evidence type="ECO:0000256" key="3">
    <source>
        <dbReference type="ARBA" id="ARBA00022741"/>
    </source>
</evidence>
<dbReference type="GO" id="GO:0005524">
    <property type="term" value="F:ATP binding"/>
    <property type="evidence" value="ECO:0007669"/>
    <property type="project" value="UniProtKB-KW"/>
</dbReference>
<accession>A0A0L0S1Z3</accession>
<evidence type="ECO:0000313" key="8">
    <source>
        <dbReference type="EMBL" id="KNE56384.1"/>
    </source>
</evidence>
<dbReference type="FunFam" id="3.10.110.10:FF:000060">
    <property type="entry name" value="Ubiquitin conjugating enzyme (UbcB)"/>
    <property type="match status" value="1"/>
</dbReference>
<dbReference type="CDD" id="cd23815">
    <property type="entry name" value="UBCc_SpUBC14-like"/>
    <property type="match status" value="1"/>
</dbReference>
<evidence type="ECO:0000313" key="7">
    <source>
        <dbReference type="EMBL" id="KNE54736.1"/>
    </source>
</evidence>
<evidence type="ECO:0000256" key="2">
    <source>
        <dbReference type="ARBA" id="ARBA00022679"/>
    </source>
</evidence>
<evidence type="ECO:0000313" key="9">
    <source>
        <dbReference type="Proteomes" id="UP000054350"/>
    </source>
</evidence>
<keyword evidence="2" id="KW-0808">Transferase</keyword>
<dbReference type="PROSITE" id="PS50127">
    <property type="entry name" value="UBC_2"/>
    <property type="match status" value="1"/>
</dbReference>
<protein>
    <recommendedName>
        <fullName evidence="1">E2 ubiquitin-conjugating enzyme</fullName>
        <ecNumber evidence="1">2.3.2.23</ecNumber>
    </recommendedName>
</protein>
<dbReference type="Gene3D" id="3.10.110.10">
    <property type="entry name" value="Ubiquitin Conjugating Enzyme"/>
    <property type="match status" value="1"/>
</dbReference>
<evidence type="ECO:0000256" key="1">
    <source>
        <dbReference type="ARBA" id="ARBA00012486"/>
    </source>
</evidence>
<dbReference type="Proteomes" id="UP000054350">
    <property type="component" value="Unassembled WGS sequence"/>
</dbReference>
<dbReference type="GO" id="GO:0061631">
    <property type="term" value="F:ubiquitin conjugating enzyme activity"/>
    <property type="evidence" value="ECO:0007669"/>
    <property type="project" value="UniProtKB-EC"/>
</dbReference>
<dbReference type="PANTHER" id="PTHR24067">
    <property type="entry name" value="UBIQUITIN-CONJUGATING ENZYME E2"/>
    <property type="match status" value="1"/>
</dbReference>
<evidence type="ECO:0000256" key="4">
    <source>
        <dbReference type="ARBA" id="ARBA00022786"/>
    </source>
</evidence>
<dbReference type="EMBL" id="GG745328">
    <property type="protein sequence ID" value="KNE54736.1"/>
    <property type="molecule type" value="Genomic_DNA"/>
</dbReference>
<sequence length="150" mass="16614">MALRRIQKELTDLVNNPIPGVSAAPRTDDDLLQWRGSIAGPAGSPYEGGVFKFDIVFTIDYPFKPPTVKFSTKIYHPNIGDDGGICMGLLKSEAWKPSTKTVDILNTLVNLFSEPNPDDPLSTVIAEEYRSNRAEFNAKARQWVATYAKP</sequence>
<dbReference type="EMBL" id="GG745330">
    <property type="protein sequence ID" value="KNE56384.1"/>
    <property type="molecule type" value="Genomic_DNA"/>
</dbReference>
<dbReference type="EC" id="2.3.2.23" evidence="1"/>
<reference evidence="9" key="2">
    <citation type="submission" date="2009-11" db="EMBL/GenBank/DDBJ databases">
        <title>The Genome Sequence of Allomyces macrogynus strain ATCC 38327.</title>
        <authorList>
            <consortium name="The Broad Institute Genome Sequencing Platform"/>
            <person name="Russ C."/>
            <person name="Cuomo C."/>
            <person name="Shea T."/>
            <person name="Young S.K."/>
            <person name="Zeng Q."/>
            <person name="Koehrsen M."/>
            <person name="Haas B."/>
            <person name="Borodovsky M."/>
            <person name="Guigo R."/>
            <person name="Alvarado L."/>
            <person name="Berlin A."/>
            <person name="Borenstein D."/>
            <person name="Chen Z."/>
            <person name="Engels R."/>
            <person name="Freedman E."/>
            <person name="Gellesch M."/>
            <person name="Goldberg J."/>
            <person name="Griggs A."/>
            <person name="Gujja S."/>
            <person name="Heiman D."/>
            <person name="Hepburn T."/>
            <person name="Howarth C."/>
            <person name="Jen D."/>
            <person name="Larson L."/>
            <person name="Lewis B."/>
            <person name="Mehta T."/>
            <person name="Park D."/>
            <person name="Pearson M."/>
            <person name="Roberts A."/>
            <person name="Saif S."/>
            <person name="Shenoy N."/>
            <person name="Sisk P."/>
            <person name="Stolte C."/>
            <person name="Sykes S."/>
            <person name="Walk T."/>
            <person name="White J."/>
            <person name="Yandava C."/>
            <person name="Burger G."/>
            <person name="Gray M.W."/>
            <person name="Holland P.W.H."/>
            <person name="King N."/>
            <person name="Lang F.B.F."/>
            <person name="Roger A.J."/>
            <person name="Ruiz-Trillo I."/>
            <person name="Lander E."/>
            <person name="Nusbaum C."/>
        </authorList>
    </citation>
    <scope>NUCLEOTIDE SEQUENCE [LARGE SCALE GENOMIC DNA]</scope>
    <source>
        <strain evidence="9">ATCC 38327</strain>
    </source>
</reference>
<dbReference type="InterPro" id="IPR016135">
    <property type="entry name" value="UBQ-conjugating_enzyme/RWD"/>
</dbReference>
<organism evidence="8 9">
    <name type="scientific">Allomyces macrogynus (strain ATCC 38327)</name>
    <name type="common">Allomyces javanicus var. macrogynus</name>
    <dbReference type="NCBI Taxonomy" id="578462"/>
    <lineage>
        <taxon>Eukaryota</taxon>
        <taxon>Fungi</taxon>
        <taxon>Fungi incertae sedis</taxon>
        <taxon>Blastocladiomycota</taxon>
        <taxon>Blastocladiomycetes</taxon>
        <taxon>Blastocladiales</taxon>
        <taxon>Blastocladiaceae</taxon>
        <taxon>Allomyces</taxon>
    </lineage>
</organism>
<feature type="domain" description="UBC core" evidence="6">
    <location>
        <begin position="1"/>
        <end position="149"/>
    </location>
</feature>
<dbReference type="InterPro" id="IPR000608">
    <property type="entry name" value="UBC"/>
</dbReference>
<name>A0A0L0S1Z3_ALLM3</name>
<dbReference type="Pfam" id="PF00179">
    <property type="entry name" value="UQ_con"/>
    <property type="match status" value="1"/>
</dbReference>
<dbReference type="VEuPathDB" id="FungiDB:AMAG_02195"/>
<dbReference type="eggNOG" id="KOG0417">
    <property type="taxonomic scope" value="Eukaryota"/>
</dbReference>
<keyword evidence="5" id="KW-0067">ATP-binding</keyword>
<dbReference type="STRING" id="578462.A0A0L0S1Z3"/>
<dbReference type="VEuPathDB" id="FungiDB:AMAG_00695"/>
<evidence type="ECO:0000256" key="5">
    <source>
        <dbReference type="ARBA" id="ARBA00022840"/>
    </source>
</evidence>